<dbReference type="EMBL" id="NEVH01013194">
    <property type="protein sequence ID" value="PNF30146.1"/>
    <property type="molecule type" value="Genomic_DNA"/>
</dbReference>
<keyword evidence="3" id="KW-1185">Reference proteome</keyword>
<dbReference type="InParanoid" id="A0A2J7QNI2"/>
<feature type="compositionally biased region" description="Polar residues" evidence="1">
    <location>
        <begin position="95"/>
        <end position="110"/>
    </location>
</feature>
<organism evidence="2 3">
    <name type="scientific">Cryptotermes secundus</name>
    <dbReference type="NCBI Taxonomy" id="105785"/>
    <lineage>
        <taxon>Eukaryota</taxon>
        <taxon>Metazoa</taxon>
        <taxon>Ecdysozoa</taxon>
        <taxon>Arthropoda</taxon>
        <taxon>Hexapoda</taxon>
        <taxon>Insecta</taxon>
        <taxon>Pterygota</taxon>
        <taxon>Neoptera</taxon>
        <taxon>Polyneoptera</taxon>
        <taxon>Dictyoptera</taxon>
        <taxon>Blattodea</taxon>
        <taxon>Blattoidea</taxon>
        <taxon>Termitoidae</taxon>
        <taxon>Kalotermitidae</taxon>
        <taxon>Cryptotermitinae</taxon>
        <taxon>Cryptotermes</taxon>
    </lineage>
</organism>
<feature type="compositionally biased region" description="Polar residues" evidence="1">
    <location>
        <begin position="43"/>
        <end position="52"/>
    </location>
</feature>
<feature type="compositionally biased region" description="Acidic residues" evidence="1">
    <location>
        <begin position="53"/>
        <end position="67"/>
    </location>
</feature>
<dbReference type="OrthoDB" id="5376140at2759"/>
<reference evidence="2 3" key="1">
    <citation type="submission" date="2017-12" db="EMBL/GenBank/DDBJ databases">
        <title>Hemimetabolous genomes reveal molecular basis of termite eusociality.</title>
        <authorList>
            <person name="Harrison M.C."/>
            <person name="Jongepier E."/>
            <person name="Robertson H.M."/>
            <person name="Arning N."/>
            <person name="Bitard-Feildel T."/>
            <person name="Chao H."/>
            <person name="Childers C.P."/>
            <person name="Dinh H."/>
            <person name="Doddapaneni H."/>
            <person name="Dugan S."/>
            <person name="Gowin J."/>
            <person name="Greiner C."/>
            <person name="Han Y."/>
            <person name="Hu H."/>
            <person name="Hughes D.S.T."/>
            <person name="Huylmans A.-K."/>
            <person name="Kemena C."/>
            <person name="Kremer L.P.M."/>
            <person name="Lee S.L."/>
            <person name="Lopez-Ezquerra A."/>
            <person name="Mallet L."/>
            <person name="Monroy-Kuhn J.M."/>
            <person name="Moser A."/>
            <person name="Murali S.C."/>
            <person name="Muzny D.M."/>
            <person name="Otani S."/>
            <person name="Piulachs M.-D."/>
            <person name="Poelchau M."/>
            <person name="Qu J."/>
            <person name="Schaub F."/>
            <person name="Wada-Katsumata A."/>
            <person name="Worley K.C."/>
            <person name="Xie Q."/>
            <person name="Ylla G."/>
            <person name="Poulsen M."/>
            <person name="Gibbs R.A."/>
            <person name="Schal C."/>
            <person name="Richards S."/>
            <person name="Belles X."/>
            <person name="Korb J."/>
            <person name="Bornberg-Bauer E."/>
        </authorList>
    </citation>
    <scope>NUCLEOTIDE SEQUENCE [LARGE SCALE GENOMIC DNA]</scope>
    <source>
        <tissue evidence="2">Whole body</tissue>
    </source>
</reference>
<name>A0A2J7QNI2_9NEOP</name>
<evidence type="ECO:0000313" key="3">
    <source>
        <dbReference type="Proteomes" id="UP000235965"/>
    </source>
</evidence>
<feature type="non-terminal residue" evidence="2">
    <location>
        <position position="216"/>
    </location>
</feature>
<evidence type="ECO:0000313" key="2">
    <source>
        <dbReference type="EMBL" id="PNF30146.1"/>
    </source>
</evidence>
<proteinExistence type="predicted"/>
<dbReference type="Proteomes" id="UP000235965">
    <property type="component" value="Unassembled WGS sequence"/>
</dbReference>
<feature type="region of interest" description="Disordered" evidence="1">
    <location>
        <begin position="20"/>
        <end position="186"/>
    </location>
</feature>
<accession>A0A2J7QNI2</accession>
<feature type="compositionally biased region" description="Basic and acidic residues" evidence="1">
    <location>
        <begin position="74"/>
        <end position="91"/>
    </location>
</feature>
<dbReference type="AlphaFoldDB" id="A0A2J7QNI2"/>
<sequence>MMKCLEYRFCLTELEEEKTGDKCVQAAKNDESEGELSKIGNGKMNSKVSDTMNSDESEQDNGLCEEDSTNRSFNSDKDVKEGKQKDVDLKMLTRSMHSVLSDSNTQSRTPLGSKKIPAQNVENSFSASSTSTRSKKGAALNGSKQMIVTSMFAKSSSKRNSGKCKVPENGLHEKEQNREELTVVQDSLSRKTIETADTVLQDEKKVKLSGGDPEDE</sequence>
<feature type="compositionally biased region" description="Polar residues" evidence="1">
    <location>
        <begin position="142"/>
        <end position="155"/>
    </location>
</feature>
<evidence type="ECO:0000256" key="1">
    <source>
        <dbReference type="SAM" id="MobiDB-lite"/>
    </source>
</evidence>
<comment type="caution">
    <text evidence="2">The sequence shown here is derived from an EMBL/GenBank/DDBJ whole genome shotgun (WGS) entry which is preliminary data.</text>
</comment>
<protein>
    <submittedName>
        <fullName evidence="2">Uncharacterized protein</fullName>
    </submittedName>
</protein>
<feature type="compositionally biased region" description="Basic and acidic residues" evidence="1">
    <location>
        <begin position="170"/>
        <end position="181"/>
    </location>
</feature>
<gene>
    <name evidence="2" type="ORF">B7P43_G01252</name>
</gene>